<keyword evidence="3" id="KW-1185">Reference proteome</keyword>
<reference evidence="3" key="1">
    <citation type="submission" date="2013-06" db="EMBL/GenBank/DDBJ databases">
        <authorList>
            <person name="Zhao Q."/>
        </authorList>
    </citation>
    <scope>NUCLEOTIDE SEQUENCE</scope>
    <source>
        <strain evidence="3">cv. W1943</strain>
    </source>
</reference>
<organism evidence="2 3">
    <name type="scientific">Oryza rufipogon</name>
    <name type="common">Brownbeard rice</name>
    <name type="synonym">Asian wild rice</name>
    <dbReference type="NCBI Taxonomy" id="4529"/>
    <lineage>
        <taxon>Eukaryota</taxon>
        <taxon>Viridiplantae</taxon>
        <taxon>Streptophyta</taxon>
        <taxon>Embryophyta</taxon>
        <taxon>Tracheophyta</taxon>
        <taxon>Spermatophyta</taxon>
        <taxon>Magnoliopsida</taxon>
        <taxon>Liliopsida</taxon>
        <taxon>Poales</taxon>
        <taxon>Poaceae</taxon>
        <taxon>BOP clade</taxon>
        <taxon>Oryzoideae</taxon>
        <taxon>Oryzeae</taxon>
        <taxon>Oryzinae</taxon>
        <taxon>Oryza</taxon>
    </lineage>
</organism>
<evidence type="ECO:0000313" key="3">
    <source>
        <dbReference type="Proteomes" id="UP000008022"/>
    </source>
</evidence>
<dbReference type="EnsemblPlants" id="ORUFI02G22790.1">
    <property type="protein sequence ID" value="ORUFI02G22790.1"/>
    <property type="gene ID" value="ORUFI02G22790"/>
</dbReference>
<sequence>MERRTGVLATAAKESLIYLLWPNCGPGPHSRQGGNYTRPRPYGGNCHPWTQESKLSAKSALGNLVWPPKLDTLEVFSNLQRVQVKNLAEIRMSSTDPSLQNIGKSRDGPGKKNPSPIHIYTYVKRSF</sequence>
<accession>A0A0E0NGU3</accession>
<feature type="region of interest" description="Disordered" evidence="1">
    <location>
        <begin position="95"/>
        <end position="117"/>
    </location>
</feature>
<name>A0A0E0NGU3_ORYRU</name>
<evidence type="ECO:0000256" key="1">
    <source>
        <dbReference type="SAM" id="MobiDB-lite"/>
    </source>
</evidence>
<dbReference type="AlphaFoldDB" id="A0A0E0NGU3"/>
<protein>
    <submittedName>
        <fullName evidence="2">Uncharacterized protein</fullName>
    </submittedName>
</protein>
<evidence type="ECO:0000313" key="2">
    <source>
        <dbReference type="EnsemblPlants" id="ORUFI02G22790.1"/>
    </source>
</evidence>
<dbReference type="Gramene" id="ORUFI02G22790.1">
    <property type="protein sequence ID" value="ORUFI02G22790.1"/>
    <property type="gene ID" value="ORUFI02G22790"/>
</dbReference>
<reference evidence="2" key="2">
    <citation type="submission" date="2015-06" db="UniProtKB">
        <authorList>
            <consortium name="EnsemblPlants"/>
        </authorList>
    </citation>
    <scope>IDENTIFICATION</scope>
</reference>
<dbReference type="HOGENOM" id="CLU_1974153_0_0_1"/>
<proteinExistence type="predicted"/>
<dbReference type="Proteomes" id="UP000008022">
    <property type="component" value="Unassembled WGS sequence"/>
</dbReference>